<keyword evidence="9" id="KW-1185">Reference proteome</keyword>
<evidence type="ECO:0000313" key="8">
    <source>
        <dbReference type="EMBL" id="NOL51441.1"/>
    </source>
</evidence>
<dbReference type="EC" id="4.2.2.29" evidence="7"/>
<reference evidence="8 9" key="1">
    <citation type="submission" date="2020-05" db="EMBL/GenBank/DDBJ databases">
        <authorList>
            <person name="Niu N."/>
        </authorList>
    </citation>
    <scope>NUCLEOTIDE SEQUENCE [LARGE SCALE GENOMIC DNA]</scope>
    <source>
        <strain evidence="8 9">3340-03</strain>
    </source>
</reference>
<comment type="caution">
    <text evidence="8">The sequence shown here is derived from an EMBL/GenBank/DDBJ whole genome shotgun (WGS) entry which is preliminary data.</text>
</comment>
<keyword evidence="5 7" id="KW-0456">Lyase</keyword>
<keyword evidence="3 7" id="KW-1133">Transmembrane helix</keyword>
<sequence>MLKKIFLFLLLLVLAVGAFAGYEFWRWQSSPVVMTTDKVDVRIPRGSSVKDVVDILEKNGVKTNPLIFTLYARYTGQASQLKAGAYEVKKGQTGMDILSMIANGEVSRRSILFVEGWTYKQIRQAVAKHPDIQQTLSEQDESALMKMLGVPSEYSSLEGLLFPDTYVFAPGDRDIDILRQAYEAGTKRLMAHWNSRSEGLPLKSPYEALILASIVEKETGHGEDRARVAGVFVNRLKIKMPLQTDPTVIYGMGDKYQGKIRKVDLQTDTPWNTYTRNGLPPTPIASPGELALKATLHPEEHKFLYFVARGDGTSEFAENLTQHNRNVQQYILKKGQP</sequence>
<dbReference type="EMBL" id="JABGBN010000002">
    <property type="protein sequence ID" value="NOL51441.1"/>
    <property type="molecule type" value="Genomic_DNA"/>
</dbReference>
<dbReference type="GO" id="GO:0008932">
    <property type="term" value="F:lytic endotransglycosylase activity"/>
    <property type="evidence" value="ECO:0007669"/>
    <property type="project" value="UniProtKB-UniRule"/>
</dbReference>
<dbReference type="RefSeq" id="WP_171680117.1">
    <property type="nucleotide sequence ID" value="NZ_JABGBN010000002.1"/>
</dbReference>
<dbReference type="Pfam" id="PF02618">
    <property type="entry name" value="YceG"/>
    <property type="match status" value="1"/>
</dbReference>
<dbReference type="GO" id="GO:0009252">
    <property type="term" value="P:peptidoglycan biosynthetic process"/>
    <property type="evidence" value="ECO:0007669"/>
    <property type="project" value="UniProtKB-UniRule"/>
</dbReference>
<evidence type="ECO:0000256" key="6">
    <source>
        <dbReference type="ARBA" id="ARBA00023316"/>
    </source>
</evidence>
<keyword evidence="2 7" id="KW-0812">Transmembrane</keyword>
<accession>A0A849P479</accession>
<name>A0A849P479_9BURK</name>
<dbReference type="GO" id="GO:0005886">
    <property type="term" value="C:plasma membrane"/>
    <property type="evidence" value="ECO:0007669"/>
    <property type="project" value="UniProtKB-UniRule"/>
</dbReference>
<evidence type="ECO:0000313" key="9">
    <source>
        <dbReference type="Proteomes" id="UP000537862"/>
    </source>
</evidence>
<comment type="function">
    <text evidence="7">Functions as a peptidoglycan terminase that cleaves nascent peptidoglycan strands endolytically to terminate their elongation.</text>
</comment>
<evidence type="ECO:0000256" key="2">
    <source>
        <dbReference type="ARBA" id="ARBA00022692"/>
    </source>
</evidence>
<dbReference type="PANTHER" id="PTHR30518">
    <property type="entry name" value="ENDOLYTIC MUREIN TRANSGLYCOSYLASE"/>
    <property type="match status" value="1"/>
</dbReference>
<feature type="site" description="Important for catalytic activity" evidence="7">
    <location>
        <position position="218"/>
    </location>
</feature>
<evidence type="ECO:0000256" key="1">
    <source>
        <dbReference type="ARBA" id="ARBA00022475"/>
    </source>
</evidence>
<proteinExistence type="inferred from homology"/>
<evidence type="ECO:0000256" key="4">
    <source>
        <dbReference type="ARBA" id="ARBA00023136"/>
    </source>
</evidence>
<dbReference type="Gene3D" id="3.30.160.60">
    <property type="entry name" value="Classic Zinc Finger"/>
    <property type="match status" value="1"/>
</dbReference>
<dbReference type="Proteomes" id="UP000537862">
    <property type="component" value="Unassembled WGS sequence"/>
</dbReference>
<evidence type="ECO:0000256" key="5">
    <source>
        <dbReference type="ARBA" id="ARBA00023239"/>
    </source>
</evidence>
<keyword evidence="1 7" id="KW-1003">Cell membrane</keyword>
<gene>
    <name evidence="7 8" type="primary">mltG</name>
    <name evidence="8" type="ORF">HKX39_04515</name>
</gene>
<dbReference type="InterPro" id="IPR003770">
    <property type="entry name" value="MLTG-like"/>
</dbReference>
<evidence type="ECO:0000256" key="3">
    <source>
        <dbReference type="ARBA" id="ARBA00022989"/>
    </source>
</evidence>
<dbReference type="CDD" id="cd08010">
    <property type="entry name" value="MltG_like"/>
    <property type="match status" value="1"/>
</dbReference>
<keyword evidence="6 7" id="KW-0961">Cell wall biogenesis/degradation</keyword>
<keyword evidence="4 7" id="KW-0472">Membrane</keyword>
<keyword evidence="7" id="KW-0997">Cell inner membrane</keyword>
<dbReference type="AlphaFoldDB" id="A0A849P479"/>
<dbReference type="NCBIfam" id="TIGR00247">
    <property type="entry name" value="endolytic transglycosylase MltG"/>
    <property type="match status" value="1"/>
</dbReference>
<evidence type="ECO:0000256" key="7">
    <source>
        <dbReference type="HAMAP-Rule" id="MF_02065"/>
    </source>
</evidence>
<organism evidence="8 9">
    <name type="scientific">Pelistega suis</name>
    <dbReference type="NCBI Taxonomy" id="1631957"/>
    <lineage>
        <taxon>Bacteria</taxon>
        <taxon>Pseudomonadati</taxon>
        <taxon>Pseudomonadota</taxon>
        <taxon>Betaproteobacteria</taxon>
        <taxon>Burkholderiales</taxon>
        <taxon>Alcaligenaceae</taxon>
        <taxon>Pelistega</taxon>
    </lineage>
</organism>
<comment type="similarity">
    <text evidence="7">Belongs to the transglycosylase MltG family.</text>
</comment>
<comment type="catalytic activity">
    <reaction evidence="7">
        <text>a peptidoglycan chain = a peptidoglycan chain with N-acetyl-1,6-anhydromuramyl-[peptide] at the reducing end + a peptidoglycan chain with N-acetylglucosamine at the non-reducing end.</text>
        <dbReference type="EC" id="4.2.2.29"/>
    </reaction>
</comment>
<dbReference type="PANTHER" id="PTHR30518:SF2">
    <property type="entry name" value="ENDOLYTIC MUREIN TRANSGLYCOSYLASE"/>
    <property type="match status" value="1"/>
</dbReference>
<dbReference type="GO" id="GO:0071555">
    <property type="term" value="P:cell wall organization"/>
    <property type="evidence" value="ECO:0007669"/>
    <property type="project" value="UniProtKB-KW"/>
</dbReference>
<protein>
    <recommendedName>
        <fullName evidence="7">Endolytic murein transglycosylase</fullName>
        <ecNumber evidence="7">4.2.2.29</ecNumber>
    </recommendedName>
    <alternativeName>
        <fullName evidence="7">Peptidoglycan lytic transglycosylase</fullName>
    </alternativeName>
    <alternativeName>
        <fullName evidence="7">Peptidoglycan polymerization terminase</fullName>
    </alternativeName>
</protein>
<dbReference type="Gene3D" id="3.30.1490.480">
    <property type="entry name" value="Endolytic murein transglycosylase"/>
    <property type="match status" value="1"/>
</dbReference>
<dbReference type="HAMAP" id="MF_02065">
    <property type="entry name" value="MltG"/>
    <property type="match status" value="1"/>
</dbReference>